<keyword evidence="3" id="KW-0238">DNA-binding</keyword>
<dbReference type="InterPro" id="IPR044759">
    <property type="entry name" value="bZIP_RF2"/>
</dbReference>
<name>A0A8S0SGS8_OLEEU</name>
<gene>
    <name evidence="9" type="ORF">OLEA9_A110929</name>
</gene>
<feature type="compositionally biased region" description="Low complexity" evidence="7">
    <location>
        <begin position="291"/>
        <end position="309"/>
    </location>
</feature>
<feature type="region of interest" description="Disordered" evidence="7">
    <location>
        <begin position="291"/>
        <end position="335"/>
    </location>
</feature>
<dbReference type="SMART" id="SM00338">
    <property type="entry name" value="BRLZ"/>
    <property type="match status" value="1"/>
</dbReference>
<dbReference type="GO" id="GO:0005634">
    <property type="term" value="C:nucleus"/>
    <property type="evidence" value="ECO:0007669"/>
    <property type="project" value="UniProtKB-SubCell"/>
</dbReference>
<dbReference type="InterPro" id="IPR046347">
    <property type="entry name" value="bZIP_sf"/>
</dbReference>
<dbReference type="OrthoDB" id="1435597at2759"/>
<evidence type="ECO:0000256" key="6">
    <source>
        <dbReference type="SAM" id="Coils"/>
    </source>
</evidence>
<dbReference type="EMBL" id="CACTIH010005425">
    <property type="protein sequence ID" value="CAA2991473.1"/>
    <property type="molecule type" value="Genomic_DNA"/>
</dbReference>
<feature type="compositionally biased region" description="Polar residues" evidence="7">
    <location>
        <begin position="80"/>
        <end position="89"/>
    </location>
</feature>
<dbReference type="GO" id="GO:0003700">
    <property type="term" value="F:DNA-binding transcription factor activity"/>
    <property type="evidence" value="ECO:0007669"/>
    <property type="project" value="InterPro"/>
</dbReference>
<sequence>MESKLFAKPIPAGPYFPGRTDLDRMPETPTRGAHHRRAHSETFFRFPDLDDILLDDVASDLNFDLPPNPPSLPNAPLAQPTWSNNSESRPLSHGSHFRSLSVDADFFEGLGFDGPAPAMEENNKVGQASGGPRHRHSNSMDGYGSATSLEEDSSAKKAMASDRLAELALIDPKRAKRILANRQSAARSKERKVRYTSELEKKVQTLQTEATTLSAQITILQRDTSGLTAENKELKLKLEALEQQAHLRDALNETLREELQRLKIAAGQIPATNGNNRGLRSSFSSQQQAFNPFSNQQAQQQQQQQQQFQMPHSASDNPGQNMQHRPSYGDFNRGV</sequence>
<evidence type="ECO:0000313" key="10">
    <source>
        <dbReference type="Proteomes" id="UP000594638"/>
    </source>
</evidence>
<evidence type="ECO:0000256" key="7">
    <source>
        <dbReference type="SAM" id="MobiDB-lite"/>
    </source>
</evidence>
<accession>A0A8S0SGS8</accession>
<evidence type="ECO:0000256" key="5">
    <source>
        <dbReference type="ARBA" id="ARBA00023242"/>
    </source>
</evidence>
<proteinExistence type="predicted"/>
<evidence type="ECO:0000259" key="8">
    <source>
        <dbReference type="PROSITE" id="PS50217"/>
    </source>
</evidence>
<dbReference type="PROSITE" id="PS50217">
    <property type="entry name" value="BZIP"/>
    <property type="match status" value="1"/>
</dbReference>
<dbReference type="CDD" id="cd14703">
    <property type="entry name" value="bZIP_plant_RF2"/>
    <property type="match status" value="1"/>
</dbReference>
<comment type="subcellular location">
    <subcellularLocation>
        <location evidence="1">Nucleus</location>
    </subcellularLocation>
</comment>
<keyword evidence="10" id="KW-1185">Reference proteome</keyword>
<feature type="domain" description="BZIP" evidence="8">
    <location>
        <begin position="171"/>
        <end position="234"/>
    </location>
</feature>
<dbReference type="Proteomes" id="UP000594638">
    <property type="component" value="Unassembled WGS sequence"/>
</dbReference>
<comment type="caution">
    <text evidence="9">The sequence shown here is derived from an EMBL/GenBank/DDBJ whole genome shotgun (WGS) entry which is preliminary data.</text>
</comment>
<dbReference type="GO" id="GO:0003677">
    <property type="term" value="F:DNA binding"/>
    <property type="evidence" value="ECO:0007669"/>
    <property type="project" value="UniProtKB-KW"/>
</dbReference>
<feature type="compositionally biased region" description="Polar residues" evidence="7">
    <location>
        <begin position="310"/>
        <end position="324"/>
    </location>
</feature>
<dbReference type="FunFam" id="1.20.5.170:FF:000083">
    <property type="entry name" value="Transcription factor VIP1"/>
    <property type="match status" value="1"/>
</dbReference>
<evidence type="ECO:0000256" key="1">
    <source>
        <dbReference type="ARBA" id="ARBA00004123"/>
    </source>
</evidence>
<dbReference type="PANTHER" id="PTHR13690:SF86">
    <property type="entry name" value="TRANSCRIPTION FACTOR VIP1"/>
    <property type="match status" value="1"/>
</dbReference>
<keyword evidence="4" id="KW-0804">Transcription</keyword>
<evidence type="ECO:0000256" key="3">
    <source>
        <dbReference type="ARBA" id="ARBA00023125"/>
    </source>
</evidence>
<dbReference type="SUPFAM" id="SSF57959">
    <property type="entry name" value="Leucine zipper domain"/>
    <property type="match status" value="1"/>
</dbReference>
<evidence type="ECO:0000313" key="9">
    <source>
        <dbReference type="EMBL" id="CAA2991473.1"/>
    </source>
</evidence>
<feature type="region of interest" description="Disordered" evidence="7">
    <location>
        <begin position="113"/>
        <end position="157"/>
    </location>
</feature>
<organism evidence="9 10">
    <name type="scientific">Olea europaea subsp. europaea</name>
    <dbReference type="NCBI Taxonomy" id="158383"/>
    <lineage>
        <taxon>Eukaryota</taxon>
        <taxon>Viridiplantae</taxon>
        <taxon>Streptophyta</taxon>
        <taxon>Embryophyta</taxon>
        <taxon>Tracheophyta</taxon>
        <taxon>Spermatophyta</taxon>
        <taxon>Magnoliopsida</taxon>
        <taxon>eudicotyledons</taxon>
        <taxon>Gunneridae</taxon>
        <taxon>Pentapetalae</taxon>
        <taxon>asterids</taxon>
        <taxon>lamiids</taxon>
        <taxon>Lamiales</taxon>
        <taxon>Oleaceae</taxon>
        <taxon>Oleeae</taxon>
        <taxon>Olea</taxon>
    </lineage>
</organism>
<feature type="region of interest" description="Disordered" evidence="7">
    <location>
        <begin position="1"/>
        <end position="36"/>
    </location>
</feature>
<feature type="region of interest" description="Disordered" evidence="7">
    <location>
        <begin position="65"/>
        <end position="95"/>
    </location>
</feature>
<dbReference type="Pfam" id="PF00170">
    <property type="entry name" value="bZIP_1"/>
    <property type="match status" value="1"/>
</dbReference>
<protein>
    <submittedName>
        <fullName evidence="9">Transcription factor VIP1</fullName>
    </submittedName>
</protein>
<evidence type="ECO:0000256" key="2">
    <source>
        <dbReference type="ARBA" id="ARBA00023015"/>
    </source>
</evidence>
<feature type="coiled-coil region" evidence="6">
    <location>
        <begin position="196"/>
        <end position="258"/>
    </location>
</feature>
<keyword evidence="5" id="KW-0539">Nucleus</keyword>
<dbReference type="PANTHER" id="PTHR13690">
    <property type="entry name" value="TRANSCRIPTION FACTOR POSF21-RELATED"/>
    <property type="match status" value="1"/>
</dbReference>
<reference evidence="9 10" key="1">
    <citation type="submission" date="2019-12" db="EMBL/GenBank/DDBJ databases">
        <authorList>
            <person name="Alioto T."/>
            <person name="Alioto T."/>
            <person name="Gomez Garrido J."/>
        </authorList>
    </citation>
    <scope>NUCLEOTIDE SEQUENCE [LARGE SCALE GENOMIC DNA]</scope>
</reference>
<dbReference type="Gene3D" id="1.20.5.170">
    <property type="match status" value="1"/>
</dbReference>
<dbReference type="Gramene" id="OE9A110929T1">
    <property type="protein sequence ID" value="OE9A110929C1"/>
    <property type="gene ID" value="OE9A110929"/>
</dbReference>
<keyword evidence="6" id="KW-0175">Coiled coil</keyword>
<evidence type="ECO:0000256" key="4">
    <source>
        <dbReference type="ARBA" id="ARBA00023163"/>
    </source>
</evidence>
<dbReference type="InterPro" id="IPR004827">
    <property type="entry name" value="bZIP"/>
</dbReference>
<keyword evidence="2" id="KW-0805">Transcription regulation</keyword>
<dbReference type="AlphaFoldDB" id="A0A8S0SGS8"/>